<accession>A0A1Q9CW88</accession>
<reference evidence="10 11" key="1">
    <citation type="submission" date="2016-02" db="EMBL/GenBank/DDBJ databases">
        <title>Genome analysis of coral dinoflagellate symbionts highlights evolutionary adaptations to a symbiotic lifestyle.</title>
        <authorList>
            <person name="Aranda M."/>
            <person name="Li Y."/>
            <person name="Liew Y.J."/>
            <person name="Baumgarten S."/>
            <person name="Simakov O."/>
            <person name="Wilson M."/>
            <person name="Piel J."/>
            <person name="Ashoor H."/>
            <person name="Bougouffa S."/>
            <person name="Bajic V.B."/>
            <person name="Ryu T."/>
            <person name="Ravasi T."/>
            <person name="Bayer T."/>
            <person name="Micklem G."/>
            <person name="Kim H."/>
            <person name="Bhak J."/>
            <person name="Lajeunesse T.C."/>
            <person name="Voolstra C.R."/>
        </authorList>
    </citation>
    <scope>NUCLEOTIDE SEQUENCE [LARGE SCALE GENOMIC DNA]</scope>
    <source>
        <strain evidence="10 11">CCMP2467</strain>
    </source>
</reference>
<dbReference type="AlphaFoldDB" id="A0A1Q9CW88"/>
<evidence type="ECO:0000313" key="10">
    <source>
        <dbReference type="EMBL" id="OLP87186.1"/>
    </source>
</evidence>
<dbReference type="InterPro" id="IPR038358">
    <property type="entry name" value="VPS28_N_sf"/>
</dbReference>
<feature type="compositionally biased region" description="Low complexity" evidence="7">
    <location>
        <begin position="408"/>
        <end position="431"/>
    </location>
</feature>
<dbReference type="InterPro" id="IPR017898">
    <property type="entry name" value="VPS28_N"/>
</dbReference>
<sequence length="639" mass="69383">MFVSDCSRPDPIVLPHSAAHSGTSVLTSATARPGLAVLVPGFHHMDLLLFARSFVCFASFVLVLGLGCIEPSVSVPDSSHTEPALSIRNFACTGPAASFFGLGRVDLSLSVFDSSSSGPPLFIRNPFCAGPSLSVFGLGSLDLSLLVLDLAHLGSSTLSRSFVRLGLPILSVDFVATGSSMPLRQPSRTGLVVLVSSLISDGSDSTYLKISSSQLDVYAGTQRGITDRRLKRNIQRRFDKGIRWLRLSEGEQVKWLLRPSLRRELRPVSFQLKRGPEAKCPKTMMYLKFGFIAQELEAVFPNLVRTVGDNTKAVASQDLIAVLTLAFQNLQKEHDDYKKTVLDQQRELESLKRRLDRLEAVHKHKHWSRCMALTRSAMAELERPRAVAAPTGYTPAEEAVPIPAADVASAPPAEEVASAPPSAPPAEATAPPAAPKRGTALSREERREAAMFAELYSIMVATEHLEAAFVRGAVSNQDYERTCTQLLTQFKTLKTGLKDKCPDIRAFAKEHGMNCPLAEARLLETGVAATALFGGTAATGKESLACFKASEGFITLVDAVKLNMNAVDELLPLVRDLQASIVGIPNLPPLAGIERIAGWLVTLNGMRASDRLTEEQTRQLAMDVEQAYTSLKNWLHEKT</sequence>
<comment type="similarity">
    <text evidence="5">Belongs to the VPS28 family.</text>
</comment>
<evidence type="ECO:0000256" key="2">
    <source>
        <dbReference type="ARBA" id="ARBA00022448"/>
    </source>
</evidence>
<keyword evidence="3" id="KW-0967">Endosome</keyword>
<keyword evidence="6" id="KW-0175">Coiled coil</keyword>
<dbReference type="SUPFAM" id="SSF140111">
    <property type="entry name" value="Endosomal sorting complex assembly domain"/>
    <property type="match status" value="1"/>
</dbReference>
<gene>
    <name evidence="10" type="primary">VPS28-2</name>
    <name evidence="10" type="ORF">AK812_SmicGene31610</name>
</gene>
<feature type="region of interest" description="Disordered" evidence="7">
    <location>
        <begin position="408"/>
        <end position="444"/>
    </location>
</feature>
<evidence type="ECO:0000256" key="4">
    <source>
        <dbReference type="ARBA" id="ARBA00022927"/>
    </source>
</evidence>
<feature type="coiled-coil region" evidence="6">
    <location>
        <begin position="327"/>
        <end position="361"/>
    </location>
</feature>
<feature type="domain" description="VPS28 N-terminal" evidence="9">
    <location>
        <begin position="452"/>
        <end position="533"/>
    </location>
</feature>
<dbReference type="SUPFAM" id="SSF140427">
    <property type="entry name" value="VPS28 C-terminal domain-like"/>
    <property type="match status" value="1"/>
</dbReference>
<dbReference type="InterPro" id="IPR030392">
    <property type="entry name" value="S74_ICA"/>
</dbReference>
<dbReference type="PANTHER" id="PTHR12937:SF0">
    <property type="entry name" value="VACUOLAR PROTEIN SORTING-ASSOCIATED PROTEIN 28 HOMOLOG"/>
    <property type="match status" value="1"/>
</dbReference>
<name>A0A1Q9CW88_SYMMI</name>
<dbReference type="GO" id="GO:0044877">
    <property type="term" value="F:protein-containing complex binding"/>
    <property type="evidence" value="ECO:0007669"/>
    <property type="project" value="TreeGrafter"/>
</dbReference>
<keyword evidence="4 5" id="KW-0653">Protein transport</keyword>
<dbReference type="InterPro" id="IPR017899">
    <property type="entry name" value="VPS28_C"/>
</dbReference>
<evidence type="ECO:0000256" key="1">
    <source>
        <dbReference type="ARBA" id="ARBA00004177"/>
    </source>
</evidence>
<evidence type="ECO:0000256" key="3">
    <source>
        <dbReference type="ARBA" id="ARBA00022753"/>
    </source>
</evidence>
<dbReference type="PROSITE" id="PS51310">
    <property type="entry name" value="VPS28_C"/>
    <property type="match status" value="1"/>
</dbReference>
<dbReference type="PROSITE" id="PS51313">
    <property type="entry name" value="VPS28_N"/>
    <property type="match status" value="1"/>
</dbReference>
<evidence type="ECO:0000256" key="5">
    <source>
        <dbReference type="PROSITE-ProRule" id="PRU00642"/>
    </source>
</evidence>
<dbReference type="EMBL" id="LSRX01000875">
    <property type="protein sequence ID" value="OLP87186.1"/>
    <property type="molecule type" value="Genomic_DNA"/>
</dbReference>
<dbReference type="PANTHER" id="PTHR12937">
    <property type="entry name" value="VACUOLAR PROTEIN SORTING 28, ISOFORM 2 VPS28"/>
    <property type="match status" value="1"/>
</dbReference>
<proteinExistence type="inferred from homology"/>
<dbReference type="OrthoDB" id="2671at2759"/>
<keyword evidence="2 5" id="KW-0813">Transport</keyword>
<dbReference type="Pfam" id="PF03997">
    <property type="entry name" value="VPS28"/>
    <property type="match status" value="1"/>
</dbReference>
<evidence type="ECO:0000313" key="11">
    <source>
        <dbReference type="Proteomes" id="UP000186817"/>
    </source>
</evidence>
<dbReference type="Gene3D" id="1.20.1440.200">
    <property type="match status" value="1"/>
</dbReference>
<comment type="caution">
    <text evidence="10">The sequence shown here is derived from an EMBL/GenBank/DDBJ whole genome shotgun (WGS) entry which is preliminary data.</text>
</comment>
<evidence type="ECO:0000256" key="7">
    <source>
        <dbReference type="SAM" id="MobiDB-lite"/>
    </source>
</evidence>
<dbReference type="InterPro" id="IPR037206">
    <property type="entry name" value="VPS28_C_sf"/>
</dbReference>
<evidence type="ECO:0000259" key="8">
    <source>
        <dbReference type="PROSITE" id="PS51310"/>
    </source>
</evidence>
<organism evidence="10 11">
    <name type="scientific">Symbiodinium microadriaticum</name>
    <name type="common">Dinoflagellate</name>
    <name type="synonym">Zooxanthella microadriatica</name>
    <dbReference type="NCBI Taxonomy" id="2951"/>
    <lineage>
        <taxon>Eukaryota</taxon>
        <taxon>Sar</taxon>
        <taxon>Alveolata</taxon>
        <taxon>Dinophyceae</taxon>
        <taxon>Suessiales</taxon>
        <taxon>Symbiodiniaceae</taxon>
        <taxon>Symbiodinium</taxon>
    </lineage>
</organism>
<dbReference type="GO" id="GO:0000813">
    <property type="term" value="C:ESCRT I complex"/>
    <property type="evidence" value="ECO:0007669"/>
    <property type="project" value="InterPro"/>
</dbReference>
<evidence type="ECO:0000259" key="9">
    <source>
        <dbReference type="PROSITE" id="PS51313"/>
    </source>
</evidence>
<dbReference type="Proteomes" id="UP000186817">
    <property type="component" value="Unassembled WGS sequence"/>
</dbReference>
<dbReference type="Gene3D" id="1.20.120.1130">
    <property type="match status" value="1"/>
</dbReference>
<dbReference type="InterPro" id="IPR037202">
    <property type="entry name" value="ESCRT_assembly_dom"/>
</dbReference>
<comment type="subcellular location">
    <subcellularLocation>
        <location evidence="1">Endosome</location>
    </subcellularLocation>
</comment>
<keyword evidence="11" id="KW-1185">Reference proteome</keyword>
<dbReference type="InterPro" id="IPR007143">
    <property type="entry name" value="Vps28"/>
</dbReference>
<dbReference type="GO" id="GO:0043328">
    <property type="term" value="P:protein transport to vacuole involved in ubiquitin-dependent protein catabolic process via the multivesicular body sorting pathway"/>
    <property type="evidence" value="ECO:0007669"/>
    <property type="project" value="TreeGrafter"/>
</dbReference>
<evidence type="ECO:0000256" key="6">
    <source>
        <dbReference type="SAM" id="Coils"/>
    </source>
</evidence>
<dbReference type="Pfam" id="PF13884">
    <property type="entry name" value="Peptidase_S74"/>
    <property type="match status" value="1"/>
</dbReference>
<feature type="domain" description="VPS28 C-terminal" evidence="8">
    <location>
        <begin position="541"/>
        <end position="636"/>
    </location>
</feature>
<protein>
    <submittedName>
        <fullName evidence="10">Vacuolar protein sorting-associated protein 28-like 2</fullName>
    </submittedName>
</protein>